<comment type="caution">
    <text evidence="2">The sequence shown here is derived from an EMBL/GenBank/DDBJ whole genome shotgun (WGS) entry which is preliminary data.</text>
</comment>
<evidence type="ECO:0008006" key="4">
    <source>
        <dbReference type="Google" id="ProtNLM"/>
    </source>
</evidence>
<dbReference type="Proteomes" id="UP000286097">
    <property type="component" value="Unassembled WGS sequence"/>
</dbReference>
<sequence length="704" mass="78924">MARNTVSTSPSTFTYKCGQTFSSSSDQLREPIPADDCDGLESDNDTFIALSSLPKMAIKRGSYQNEDGSLSPQVHQLMFLVQQYVARDVKYEHPETDDQSYRPPCDVQHEVSEPVRFAGRVDENRPQQQEIGDETELCSRMEELAIYCYGGDENIECRITDERAHGRSNQDEVDTTKHVEDRDSSKPETENLDELVKQAKLSTATTSRLRVHPIMTANMTVKGIRVPQLPRGRDEGYSGSEFGNAKTCNPDNIHAKDAGENFRYRFRFSEKEVLQLLDDDEASAESALNPALFNTYRRLSTNSKIIVAVPLRRNSFSMKRNSLKSFGGFGSAHVANIATPEVAGASALSHVTKSATNLWTVRRKSTSACHIIASSMPLSRRNSSIFSVTKQQILGSSSKKKVIASPSKSTSGPPRSSSASSSPSPVPTTQNQILLRVRERMSDGVPELVIVKKPVHFVMWHWNDRCVCVPFMNATNYMELGPAQHDIMLRQLRYIKLMMYELPWAKAHLRALLSKYTAKELSKKELYPQLNALGEQVQSDISSRAKQHHALIARKHRLKVTLTLATSVVNDTKMTKSGRRGRPHTSRLLYDPTFPLQLRWRRKHGEWSTEYLAVDEIQVIEGSDDLRATSGAETFGRETIKTVAVLADPESCLSFVTPTRSLNLQVASSLHREWLANAMRDLVSFAQQHEAIQATTDIVMDNNS</sequence>
<evidence type="ECO:0000313" key="2">
    <source>
        <dbReference type="EMBL" id="RQM17413.1"/>
    </source>
</evidence>
<gene>
    <name evidence="2" type="ORF">DD237_001402</name>
</gene>
<reference evidence="2 3" key="1">
    <citation type="submission" date="2018-06" db="EMBL/GenBank/DDBJ databases">
        <title>Comparative genomics of downy mildews reveals potential adaptations to biotrophy.</title>
        <authorList>
            <person name="Fletcher K."/>
            <person name="Klosterman S.J."/>
            <person name="Derevnina L."/>
            <person name="Martin F."/>
            <person name="Koike S."/>
            <person name="Reyes Chin-Wo S."/>
            <person name="Mou B."/>
            <person name="Michelmore R."/>
        </authorList>
    </citation>
    <scope>NUCLEOTIDE SEQUENCE [LARGE SCALE GENOMIC DNA]</scope>
    <source>
        <strain evidence="2 3">R13</strain>
    </source>
</reference>
<feature type="region of interest" description="Disordered" evidence="1">
    <location>
        <begin position="165"/>
        <end position="192"/>
    </location>
</feature>
<feature type="compositionally biased region" description="Low complexity" evidence="1">
    <location>
        <begin position="405"/>
        <end position="423"/>
    </location>
</feature>
<accession>A0A3R7XZ17</accession>
<protein>
    <recommendedName>
        <fullName evidence="4">PH domain-containing protein</fullName>
    </recommendedName>
</protein>
<dbReference type="EMBL" id="QKXF01000096">
    <property type="protein sequence ID" value="RQM17413.1"/>
    <property type="molecule type" value="Genomic_DNA"/>
</dbReference>
<evidence type="ECO:0000313" key="3">
    <source>
        <dbReference type="Proteomes" id="UP000286097"/>
    </source>
</evidence>
<dbReference type="VEuPathDB" id="FungiDB:DD237_001402"/>
<feature type="region of interest" description="Disordered" evidence="1">
    <location>
        <begin position="397"/>
        <end position="430"/>
    </location>
</feature>
<dbReference type="OrthoDB" id="446422at2759"/>
<organism evidence="2 3">
    <name type="scientific">Peronospora effusa</name>
    <dbReference type="NCBI Taxonomy" id="542832"/>
    <lineage>
        <taxon>Eukaryota</taxon>
        <taxon>Sar</taxon>
        <taxon>Stramenopiles</taxon>
        <taxon>Oomycota</taxon>
        <taxon>Peronosporomycetes</taxon>
        <taxon>Peronosporales</taxon>
        <taxon>Peronosporaceae</taxon>
        <taxon>Peronospora</taxon>
    </lineage>
</organism>
<proteinExistence type="predicted"/>
<name>A0A3R7XZ17_9STRA</name>
<evidence type="ECO:0000256" key="1">
    <source>
        <dbReference type="SAM" id="MobiDB-lite"/>
    </source>
</evidence>
<dbReference type="AlphaFoldDB" id="A0A3R7XZ17"/>